<dbReference type="InterPro" id="IPR013130">
    <property type="entry name" value="Fe3_Rdtase_TM_dom"/>
</dbReference>
<reference evidence="8 9" key="1">
    <citation type="submission" date="2023-10" db="EMBL/GenBank/DDBJ databases">
        <title>Microbacterium xanthum sp. nov., isolated from seaweed.</title>
        <authorList>
            <person name="Lee S.D."/>
        </authorList>
    </citation>
    <scope>NUCLEOTIDE SEQUENCE [LARGE SCALE GENOMIC DNA]</scope>
    <source>
        <strain evidence="8 9">KCTC 19124</strain>
    </source>
</reference>
<evidence type="ECO:0000313" key="8">
    <source>
        <dbReference type="EMBL" id="MDZ8161983.1"/>
    </source>
</evidence>
<feature type="transmembrane region" description="Helical" evidence="6">
    <location>
        <begin position="6"/>
        <end position="29"/>
    </location>
</feature>
<feature type="region of interest" description="Disordered" evidence="5">
    <location>
        <begin position="180"/>
        <end position="203"/>
    </location>
</feature>
<feature type="transmembrane region" description="Helical" evidence="6">
    <location>
        <begin position="50"/>
        <end position="68"/>
    </location>
</feature>
<evidence type="ECO:0000256" key="5">
    <source>
        <dbReference type="SAM" id="MobiDB-lite"/>
    </source>
</evidence>
<evidence type="ECO:0000256" key="1">
    <source>
        <dbReference type="ARBA" id="ARBA00004141"/>
    </source>
</evidence>
<protein>
    <submittedName>
        <fullName evidence="8">Ferric reductase-like transmembrane domain-containing protein</fullName>
    </submittedName>
</protein>
<evidence type="ECO:0000256" key="6">
    <source>
        <dbReference type="SAM" id="Phobius"/>
    </source>
</evidence>
<comment type="subcellular location">
    <subcellularLocation>
        <location evidence="1">Membrane</location>
        <topology evidence="1">Multi-pass membrane protein</topology>
    </subcellularLocation>
</comment>
<dbReference type="Proteomes" id="UP001291912">
    <property type="component" value="Unassembled WGS sequence"/>
</dbReference>
<keyword evidence="9" id="KW-1185">Reference proteome</keyword>
<name>A0ABU5N7A0_9MICO</name>
<evidence type="ECO:0000256" key="2">
    <source>
        <dbReference type="ARBA" id="ARBA00022692"/>
    </source>
</evidence>
<organism evidence="8 9">
    <name type="scientific">Microbacterium aquimaris</name>
    <dbReference type="NCBI Taxonomy" id="459816"/>
    <lineage>
        <taxon>Bacteria</taxon>
        <taxon>Bacillati</taxon>
        <taxon>Actinomycetota</taxon>
        <taxon>Actinomycetes</taxon>
        <taxon>Micrococcales</taxon>
        <taxon>Microbacteriaceae</taxon>
        <taxon>Microbacterium</taxon>
    </lineage>
</organism>
<feature type="transmembrane region" description="Helical" evidence="6">
    <location>
        <begin position="122"/>
        <end position="139"/>
    </location>
</feature>
<keyword evidence="2 6" id="KW-0812">Transmembrane</keyword>
<feature type="transmembrane region" description="Helical" evidence="6">
    <location>
        <begin position="145"/>
        <end position="167"/>
    </location>
</feature>
<proteinExistence type="predicted"/>
<dbReference type="Pfam" id="PF01794">
    <property type="entry name" value="Ferric_reduct"/>
    <property type="match status" value="1"/>
</dbReference>
<accession>A0ABU5N7A0</accession>
<evidence type="ECO:0000313" key="9">
    <source>
        <dbReference type="Proteomes" id="UP001291912"/>
    </source>
</evidence>
<sequence>MDEALWAVGRATGIVGLGLFTLSVVLGILTRAGRPAFGLPRFAVTLVHRNASILATVFILIHIVTLLFDPYAQLELIDLVVPFLGEYSPFWLGLGTVGFDLLLAIMVTGLLRNRIGRRTFRIVHWSTYALWPIALAHALGTGTDAAAPAFLVFAAICTAAVVAAVVWRLTPRFTRPDVAATDPTVPSAPAPHRAAPPTIGVRP</sequence>
<evidence type="ECO:0000259" key="7">
    <source>
        <dbReference type="Pfam" id="PF01794"/>
    </source>
</evidence>
<keyword evidence="3 6" id="KW-1133">Transmembrane helix</keyword>
<evidence type="ECO:0000256" key="3">
    <source>
        <dbReference type="ARBA" id="ARBA00022989"/>
    </source>
</evidence>
<dbReference type="RefSeq" id="WP_194424483.1">
    <property type="nucleotide sequence ID" value="NZ_BAAAPT010000002.1"/>
</dbReference>
<dbReference type="EMBL" id="JAWJYN010000002">
    <property type="protein sequence ID" value="MDZ8161983.1"/>
    <property type="molecule type" value="Genomic_DNA"/>
</dbReference>
<gene>
    <name evidence="8" type="ORF">R2Q92_09020</name>
</gene>
<feature type="domain" description="Ferric oxidoreductase" evidence="7">
    <location>
        <begin position="12"/>
        <end position="134"/>
    </location>
</feature>
<feature type="transmembrane region" description="Helical" evidence="6">
    <location>
        <begin position="88"/>
        <end position="110"/>
    </location>
</feature>
<evidence type="ECO:0000256" key="4">
    <source>
        <dbReference type="ARBA" id="ARBA00023136"/>
    </source>
</evidence>
<comment type="caution">
    <text evidence="8">The sequence shown here is derived from an EMBL/GenBank/DDBJ whole genome shotgun (WGS) entry which is preliminary data.</text>
</comment>
<keyword evidence="4 6" id="KW-0472">Membrane</keyword>